<comment type="caution">
    <text evidence="4">The sequence shown here is derived from an EMBL/GenBank/DDBJ whole genome shotgun (WGS) entry which is preliminary data.</text>
</comment>
<keyword evidence="3" id="KW-0472">Membrane</keyword>
<evidence type="ECO:0000256" key="3">
    <source>
        <dbReference type="SAM" id="Phobius"/>
    </source>
</evidence>
<gene>
    <name evidence="4" type="ORF">J2T15_000565</name>
</gene>
<feature type="coiled-coil region" evidence="1">
    <location>
        <begin position="175"/>
        <end position="208"/>
    </location>
</feature>
<evidence type="ECO:0000313" key="4">
    <source>
        <dbReference type="EMBL" id="MDQ0111149.1"/>
    </source>
</evidence>
<sequence>MRRNNGERSINERGSGMKGRGVKALLFREDGAVTVFAVIVLSSLLLFFAVLIDYARIGALHKHAEDTVRSGVRSVLSAYDAGLYERYGLFARGGTSGQTIFEQVVSANTEEKSGAGSSGFSIVDGKLETSELLMADVLGSHDIFVRQVLEEMKYKAPIDFTLELVAKFAPMAGEMKEAAATVNLLESMKRLYENREAALARVLAMQEQAAAALSGSGIDAMIPVQARGAAGNGDTAVAIAAGFAAYAANVQQDESVQEDEEPLYAEDIAAYEQHAISFAGSLRRQSASVQQQHAKLKASAFQELEKARKLNDEMQLLEQQVNAAANRSDYDAVGSHADRTGGERLPGSAASDIEEVKQSAKQMLLPDSWFQQYKRELEGQIAAAAAFDMDIGRFQTNVSSAISRPVTMSSGNTLVSAIGAMRLSYGEYDEDYIRPATIIEKRRALLQDADLNSRLKEQEAKAKSLWQQARNMLDGFSSVPQLEEHIKVYEEIQKKRNDNLQFNQKQADAAETAEDGPAENAHDAAEQSQQFMGGLFTGMAGMLERSRDSIYYGEYIVDRYTVFAPQNLRAMLLNGDTGELSQAISFHNQEAEYVIYGFHNPISNLAAAYGELFAVRMAIRTMEGLIQSRTLGHPLLILSAALIYGLEKTMEDMIAFTERGSAPLSKYVNTEVSYLDYLRLFMLIHSSDQAGLLARMIAVIEQNTGTVLSASPSAITGEAKLSMKLWFLPGAMQAMGKFELLRGRVVGNRYETIQTIGSSY</sequence>
<keyword evidence="5" id="KW-1185">Reference proteome</keyword>
<feature type="region of interest" description="Disordered" evidence="2">
    <location>
        <begin position="504"/>
        <end position="526"/>
    </location>
</feature>
<evidence type="ECO:0008006" key="6">
    <source>
        <dbReference type="Google" id="ProtNLM"/>
    </source>
</evidence>
<evidence type="ECO:0000256" key="2">
    <source>
        <dbReference type="SAM" id="MobiDB-lite"/>
    </source>
</evidence>
<keyword evidence="1" id="KW-0175">Coiled coil</keyword>
<organism evidence="4 5">
    <name type="scientific">Paenibacillus harenae</name>
    <dbReference type="NCBI Taxonomy" id="306543"/>
    <lineage>
        <taxon>Bacteria</taxon>
        <taxon>Bacillati</taxon>
        <taxon>Bacillota</taxon>
        <taxon>Bacilli</taxon>
        <taxon>Bacillales</taxon>
        <taxon>Paenibacillaceae</taxon>
        <taxon>Paenibacillus</taxon>
    </lineage>
</organism>
<dbReference type="Proteomes" id="UP001229346">
    <property type="component" value="Unassembled WGS sequence"/>
</dbReference>
<name>A0ABT9TY86_PAEHA</name>
<protein>
    <recommendedName>
        <fullName evidence="6">Flp pilus-assembly TadG-like N-terminal domain-containing protein</fullName>
    </recommendedName>
</protein>
<dbReference type="EMBL" id="JAUSSU010000001">
    <property type="protein sequence ID" value="MDQ0111149.1"/>
    <property type="molecule type" value="Genomic_DNA"/>
</dbReference>
<accession>A0ABT9TY86</accession>
<feature type="transmembrane region" description="Helical" evidence="3">
    <location>
        <begin position="32"/>
        <end position="52"/>
    </location>
</feature>
<feature type="region of interest" description="Disordered" evidence="2">
    <location>
        <begin position="327"/>
        <end position="350"/>
    </location>
</feature>
<keyword evidence="3" id="KW-0812">Transmembrane</keyword>
<keyword evidence="3" id="KW-1133">Transmembrane helix</keyword>
<reference evidence="4 5" key="1">
    <citation type="submission" date="2023-07" db="EMBL/GenBank/DDBJ databases">
        <title>Sorghum-associated microbial communities from plants grown in Nebraska, USA.</title>
        <authorList>
            <person name="Schachtman D."/>
        </authorList>
    </citation>
    <scope>NUCLEOTIDE SEQUENCE [LARGE SCALE GENOMIC DNA]</scope>
    <source>
        <strain evidence="4 5">CC482</strain>
    </source>
</reference>
<evidence type="ECO:0000256" key="1">
    <source>
        <dbReference type="SAM" id="Coils"/>
    </source>
</evidence>
<feature type="coiled-coil region" evidence="1">
    <location>
        <begin position="300"/>
        <end position="327"/>
    </location>
</feature>
<evidence type="ECO:0000313" key="5">
    <source>
        <dbReference type="Proteomes" id="UP001229346"/>
    </source>
</evidence>
<proteinExistence type="predicted"/>
<dbReference type="RefSeq" id="WP_307200849.1">
    <property type="nucleotide sequence ID" value="NZ_JAUSSU010000001.1"/>
</dbReference>